<reference evidence="2 3" key="1">
    <citation type="journal article" date="2016" name="Nat. Commun.">
        <title>Thousands of microbial genomes shed light on interconnected biogeochemical processes in an aquifer system.</title>
        <authorList>
            <person name="Anantharaman K."/>
            <person name="Brown C.T."/>
            <person name="Hug L.A."/>
            <person name="Sharon I."/>
            <person name="Castelle C.J."/>
            <person name="Probst A.J."/>
            <person name="Thomas B.C."/>
            <person name="Singh A."/>
            <person name="Wilkins M.J."/>
            <person name="Karaoz U."/>
            <person name="Brodie E.L."/>
            <person name="Williams K.H."/>
            <person name="Hubbard S.S."/>
            <person name="Banfield J.F."/>
        </authorList>
    </citation>
    <scope>NUCLEOTIDE SEQUENCE [LARGE SCALE GENOMIC DNA]</scope>
</reference>
<gene>
    <name evidence="2" type="ORF">A2561_04480</name>
</gene>
<dbReference type="EMBL" id="MHPU01000020">
    <property type="protein sequence ID" value="OGZ88528.1"/>
    <property type="molecule type" value="Genomic_DNA"/>
</dbReference>
<sequence length="125" mass="14481">MNFLNKFIFFILILLSFLSFNLSIFAVNKAVYPDSKSLQPMSAETKSGAQENMNLEQAQDIKNMLNNSGQTIDSQKLDENIKNNNIRIIEKINQSGNSIMWIFILFLFIILIFIMGFRFFQKGKK</sequence>
<name>A0A1G2JQK6_9BACT</name>
<proteinExistence type="predicted"/>
<protein>
    <submittedName>
        <fullName evidence="2">Uncharacterized protein</fullName>
    </submittedName>
</protein>
<keyword evidence="1" id="KW-0472">Membrane</keyword>
<evidence type="ECO:0000313" key="2">
    <source>
        <dbReference type="EMBL" id="OGZ88528.1"/>
    </source>
</evidence>
<dbReference type="Proteomes" id="UP000178935">
    <property type="component" value="Unassembled WGS sequence"/>
</dbReference>
<keyword evidence="1" id="KW-1133">Transmembrane helix</keyword>
<evidence type="ECO:0000256" key="1">
    <source>
        <dbReference type="SAM" id="Phobius"/>
    </source>
</evidence>
<keyword evidence="1" id="KW-0812">Transmembrane</keyword>
<evidence type="ECO:0000313" key="3">
    <source>
        <dbReference type="Proteomes" id="UP000178935"/>
    </source>
</evidence>
<feature type="transmembrane region" description="Helical" evidence="1">
    <location>
        <begin position="99"/>
        <end position="120"/>
    </location>
</feature>
<accession>A0A1G2JQK6</accession>
<comment type="caution">
    <text evidence="2">The sequence shown here is derived from an EMBL/GenBank/DDBJ whole genome shotgun (WGS) entry which is preliminary data.</text>
</comment>
<dbReference type="AlphaFoldDB" id="A0A1G2JQK6"/>
<organism evidence="2 3">
    <name type="scientific">Candidatus Staskawiczbacteria bacterium RIFOXYD1_FULL_32_13</name>
    <dbReference type="NCBI Taxonomy" id="1802234"/>
    <lineage>
        <taxon>Bacteria</taxon>
        <taxon>Candidatus Staskawicziibacteriota</taxon>
    </lineage>
</organism>